<reference evidence="2 3" key="1">
    <citation type="submission" date="2019-02" db="EMBL/GenBank/DDBJ databases">
        <title>Deep-cultivation of Planctomycetes and their phenomic and genomic characterization uncovers novel biology.</title>
        <authorList>
            <person name="Wiegand S."/>
            <person name="Jogler M."/>
            <person name="Boedeker C."/>
            <person name="Pinto D."/>
            <person name="Vollmers J."/>
            <person name="Rivas-Marin E."/>
            <person name="Kohn T."/>
            <person name="Peeters S.H."/>
            <person name="Heuer A."/>
            <person name="Rast P."/>
            <person name="Oberbeckmann S."/>
            <person name="Bunk B."/>
            <person name="Jeske O."/>
            <person name="Meyerdierks A."/>
            <person name="Storesund J.E."/>
            <person name="Kallscheuer N."/>
            <person name="Luecker S."/>
            <person name="Lage O.M."/>
            <person name="Pohl T."/>
            <person name="Merkel B.J."/>
            <person name="Hornburger P."/>
            <person name="Mueller R.-W."/>
            <person name="Bruemmer F."/>
            <person name="Labrenz M."/>
            <person name="Spormann A.M."/>
            <person name="Op den Camp H."/>
            <person name="Overmann J."/>
            <person name="Amann R."/>
            <person name="Jetten M.S.M."/>
            <person name="Mascher T."/>
            <person name="Medema M.H."/>
            <person name="Devos D.P."/>
            <person name="Kaster A.-K."/>
            <person name="Ovreas L."/>
            <person name="Rohde M."/>
            <person name="Galperin M.Y."/>
            <person name="Jogler C."/>
        </authorList>
    </citation>
    <scope>NUCLEOTIDE SEQUENCE [LARGE SCALE GENOMIC DNA]</scope>
    <source>
        <strain evidence="2 3">Pan44</strain>
    </source>
</reference>
<sequence length="267" mass="29915">MRTVLICQEDAPLARVGMARWLSSCSDLAGLIVLKETGGRRWQRIRREASRIGWLRMLDVFAFRLYQRLFLAAEDGAFCKAKLNELCAKYPPVRDDVPTLIASSPNSSECVEFLTSLQPDVIIASCKHILKPRVFEVAKTGAFALHPGICPEYRNAHGCFWALANDDVGNVGTTLLKIDAGIDTGPVFGYFHGPYDEVHETHLMIQRRMTLDHLDDIAVKLGEVHAGTAGRIETTGRKSAEWGQPWLTKYLHWKRQAQKRAGERAGQ</sequence>
<dbReference type="KEGG" id="ccos:Pan44_17140"/>
<dbReference type="Proteomes" id="UP000315700">
    <property type="component" value="Chromosome"/>
</dbReference>
<name>A0A517SC33_9PLAN</name>
<dbReference type="OrthoDB" id="9802815at2"/>
<accession>A0A517SC33</accession>
<dbReference type="Gene3D" id="3.40.50.170">
    <property type="entry name" value="Formyl transferase, N-terminal domain"/>
    <property type="match status" value="1"/>
</dbReference>
<evidence type="ECO:0000313" key="3">
    <source>
        <dbReference type="Proteomes" id="UP000315700"/>
    </source>
</evidence>
<protein>
    <submittedName>
        <fullName evidence="2">Bifunctional polymyxin resistance protein ArnA</fullName>
    </submittedName>
</protein>
<feature type="domain" description="Formyl transferase N-terminal" evidence="1">
    <location>
        <begin position="103"/>
        <end position="187"/>
    </location>
</feature>
<dbReference type="RefSeq" id="WP_145029104.1">
    <property type="nucleotide sequence ID" value="NZ_CP036271.1"/>
</dbReference>
<dbReference type="SUPFAM" id="SSF53328">
    <property type="entry name" value="Formyltransferase"/>
    <property type="match status" value="1"/>
</dbReference>
<organism evidence="2 3">
    <name type="scientific">Caulifigura coniformis</name>
    <dbReference type="NCBI Taxonomy" id="2527983"/>
    <lineage>
        <taxon>Bacteria</taxon>
        <taxon>Pseudomonadati</taxon>
        <taxon>Planctomycetota</taxon>
        <taxon>Planctomycetia</taxon>
        <taxon>Planctomycetales</taxon>
        <taxon>Planctomycetaceae</taxon>
        <taxon>Caulifigura</taxon>
    </lineage>
</organism>
<proteinExistence type="predicted"/>
<dbReference type="InParanoid" id="A0A517SC33"/>
<dbReference type="AlphaFoldDB" id="A0A517SC33"/>
<keyword evidence="3" id="KW-1185">Reference proteome</keyword>
<dbReference type="InterPro" id="IPR002376">
    <property type="entry name" value="Formyl_transf_N"/>
</dbReference>
<gene>
    <name evidence="2" type="primary">arnA_1</name>
    <name evidence="2" type="ORF">Pan44_17140</name>
</gene>
<evidence type="ECO:0000259" key="1">
    <source>
        <dbReference type="Pfam" id="PF00551"/>
    </source>
</evidence>
<dbReference type="InterPro" id="IPR036477">
    <property type="entry name" value="Formyl_transf_N_sf"/>
</dbReference>
<dbReference type="EMBL" id="CP036271">
    <property type="protein sequence ID" value="QDT53691.1"/>
    <property type="molecule type" value="Genomic_DNA"/>
</dbReference>
<dbReference type="Pfam" id="PF00551">
    <property type="entry name" value="Formyl_trans_N"/>
    <property type="match status" value="1"/>
</dbReference>
<evidence type="ECO:0000313" key="2">
    <source>
        <dbReference type="EMBL" id="QDT53691.1"/>
    </source>
</evidence>